<feature type="domain" description="N-acetyltransferase" evidence="1">
    <location>
        <begin position="31"/>
        <end position="182"/>
    </location>
</feature>
<dbReference type="SUPFAM" id="SSF55729">
    <property type="entry name" value="Acyl-CoA N-acyltransferases (Nat)"/>
    <property type="match status" value="2"/>
</dbReference>
<dbReference type="InterPro" id="IPR016181">
    <property type="entry name" value="Acyl_CoA_acyltransferase"/>
</dbReference>
<reference evidence="3" key="1">
    <citation type="journal article" date="2019" name="Int. J. Syst. Evol. Microbiol.">
        <title>The Global Catalogue of Microorganisms (GCM) 10K type strain sequencing project: providing services to taxonomists for standard genome sequencing and annotation.</title>
        <authorList>
            <consortium name="The Broad Institute Genomics Platform"/>
            <consortium name="The Broad Institute Genome Sequencing Center for Infectious Disease"/>
            <person name="Wu L."/>
            <person name="Ma J."/>
        </authorList>
    </citation>
    <scope>NUCLEOTIDE SEQUENCE [LARGE SCALE GENOMIC DNA]</scope>
    <source>
        <strain evidence="3">JCM 9687</strain>
    </source>
</reference>
<dbReference type="EMBL" id="BAAAYK010000045">
    <property type="protein sequence ID" value="GAA3366737.1"/>
    <property type="molecule type" value="Genomic_DNA"/>
</dbReference>
<dbReference type="InterPro" id="IPR000182">
    <property type="entry name" value="GNAT_dom"/>
</dbReference>
<dbReference type="CDD" id="cd04301">
    <property type="entry name" value="NAT_SF"/>
    <property type="match status" value="1"/>
</dbReference>
<organism evidence="2 3">
    <name type="scientific">Saccharopolyspora gregorii</name>
    <dbReference type="NCBI Taxonomy" id="33914"/>
    <lineage>
        <taxon>Bacteria</taxon>
        <taxon>Bacillati</taxon>
        <taxon>Actinomycetota</taxon>
        <taxon>Actinomycetes</taxon>
        <taxon>Pseudonocardiales</taxon>
        <taxon>Pseudonocardiaceae</taxon>
        <taxon>Saccharopolyspora</taxon>
    </lineage>
</organism>
<dbReference type="Gene3D" id="3.40.630.30">
    <property type="match status" value="1"/>
</dbReference>
<comment type="caution">
    <text evidence="2">The sequence shown here is derived from an EMBL/GenBank/DDBJ whole genome shotgun (WGS) entry which is preliminary data.</text>
</comment>
<dbReference type="PROSITE" id="PS51186">
    <property type="entry name" value="GNAT"/>
    <property type="match status" value="1"/>
</dbReference>
<name>A0ABP6S3G9_9PSEU</name>
<evidence type="ECO:0000259" key="1">
    <source>
        <dbReference type="PROSITE" id="PS51186"/>
    </source>
</evidence>
<gene>
    <name evidence="2" type="ORF">GCM10020366_71400</name>
</gene>
<dbReference type="Proteomes" id="UP001500483">
    <property type="component" value="Unassembled WGS sequence"/>
</dbReference>
<protein>
    <recommendedName>
        <fullName evidence="1">N-acetyltransferase domain-containing protein</fullName>
    </recommendedName>
</protein>
<proteinExistence type="predicted"/>
<dbReference type="Pfam" id="PF13508">
    <property type="entry name" value="Acetyltransf_7"/>
    <property type="match status" value="1"/>
</dbReference>
<sequence length="274" mass="29629">MLGGVRVGNVGPVQLTWRNGLDQAEVAEVVALLDAAAEADGVAPRASTCSMRLRAHRDVAQQIEPVQADVRSEHFVVRNAADELLGYAHLDTADETDGLLVAELAVHPAQRRGGVGTRLVRALLERARPAGGGRGRGHRPVADLVARRAPGALRLAERFGFAARASCGGWGCGSPPPSCRRPRRPTAVSIRAFRPGSDEAAVVAVNHRAFRWHPEQGAMSEADLREKEAEDWFDAAGFILAVDPQDRLLGFHWTKVHPDGGARYTSSAWIRTRR</sequence>
<keyword evidence="3" id="KW-1185">Reference proteome</keyword>
<accession>A0ABP6S3G9</accession>
<evidence type="ECO:0000313" key="2">
    <source>
        <dbReference type="EMBL" id="GAA3366737.1"/>
    </source>
</evidence>
<evidence type="ECO:0000313" key="3">
    <source>
        <dbReference type="Proteomes" id="UP001500483"/>
    </source>
</evidence>